<dbReference type="AlphaFoldDB" id="A0A0N0MBV8"/>
<proteinExistence type="predicted"/>
<dbReference type="SUPFAM" id="SSF56300">
    <property type="entry name" value="Metallo-dependent phosphatases"/>
    <property type="match status" value="1"/>
</dbReference>
<dbReference type="OrthoDB" id="356681at2"/>
<dbReference type="EMBL" id="LGSZ01000029">
    <property type="protein sequence ID" value="KPH81417.1"/>
    <property type="molecule type" value="Genomic_DNA"/>
</dbReference>
<reference evidence="2 3" key="1">
    <citation type="submission" date="2015-07" db="EMBL/GenBank/DDBJ databases">
        <title>Whole genome sequencing of Bosea vaviloviae isolated from cave pool.</title>
        <authorList>
            <person name="Tan N.E.H."/>
            <person name="Lee Y.P."/>
            <person name="Gan H.M."/>
            <person name="Barton H."/>
            <person name="Savka M.A."/>
        </authorList>
    </citation>
    <scope>NUCLEOTIDE SEQUENCE [LARGE SCALE GENOMIC DNA]</scope>
    <source>
        <strain evidence="2 3">SD260</strain>
    </source>
</reference>
<name>A0A0N0MBV8_9HYPH</name>
<dbReference type="PANTHER" id="PTHR37844:SF2">
    <property type="entry name" value="SER_THR PROTEIN PHOSPHATASE SUPERFAMILY (AFU_ORTHOLOGUE AFUA_1G14840)"/>
    <property type="match status" value="1"/>
</dbReference>
<dbReference type="GO" id="GO:0016787">
    <property type="term" value="F:hydrolase activity"/>
    <property type="evidence" value="ECO:0007669"/>
    <property type="project" value="InterPro"/>
</dbReference>
<evidence type="ECO:0000259" key="1">
    <source>
        <dbReference type="Pfam" id="PF00149"/>
    </source>
</evidence>
<dbReference type="Gene3D" id="3.60.21.10">
    <property type="match status" value="1"/>
</dbReference>
<protein>
    <recommendedName>
        <fullName evidence="1">Calcineurin-like phosphoesterase domain-containing protein</fullName>
    </recommendedName>
</protein>
<dbReference type="Pfam" id="PF00149">
    <property type="entry name" value="Metallophos"/>
    <property type="match status" value="1"/>
</dbReference>
<dbReference type="PATRIC" id="fig|1526658.3.peg.2789"/>
<keyword evidence="3" id="KW-1185">Reference proteome</keyword>
<dbReference type="RefSeq" id="WP_054208683.1">
    <property type="nucleotide sequence ID" value="NZ_LGSZ01000029.1"/>
</dbReference>
<organism evidence="2 3">
    <name type="scientific">Bosea vaviloviae</name>
    <dbReference type="NCBI Taxonomy" id="1526658"/>
    <lineage>
        <taxon>Bacteria</taxon>
        <taxon>Pseudomonadati</taxon>
        <taxon>Pseudomonadota</taxon>
        <taxon>Alphaproteobacteria</taxon>
        <taxon>Hyphomicrobiales</taxon>
        <taxon>Boseaceae</taxon>
        <taxon>Bosea</taxon>
    </lineage>
</organism>
<dbReference type="Proteomes" id="UP000037822">
    <property type="component" value="Unassembled WGS sequence"/>
</dbReference>
<gene>
    <name evidence="2" type="ORF">AE618_08805</name>
</gene>
<feature type="domain" description="Calcineurin-like phosphoesterase" evidence="1">
    <location>
        <begin position="1"/>
        <end position="223"/>
    </location>
</feature>
<dbReference type="InterPro" id="IPR029052">
    <property type="entry name" value="Metallo-depent_PP-like"/>
</dbReference>
<evidence type="ECO:0000313" key="3">
    <source>
        <dbReference type="Proteomes" id="UP000037822"/>
    </source>
</evidence>
<dbReference type="InterPro" id="IPR004843">
    <property type="entry name" value="Calcineurin-like_PHP"/>
</dbReference>
<accession>A0A0N0MBV8</accession>
<sequence>MRLLVMSDLHLEFTCFSFPDDLPEFDVAVFAGDIGCPLAATIEWIERKRRGPLRGRPVVFVPGNHEFYGTEINGALSDGRARAERYGIHMLSPGGVALAGVRFVGSTLWTDYQLFRNPRSARREAQREMNDHRRIKIGEGAQCRLFRPADAAEFHQRDLSEMTRLLAEPFDGTTVVVTHHAPHPNSVQSIYDRDPLAPAFASDLSEVIERFQPDLWIHGHDHGSNDYYVGKTRILTNQAGYPRRGGIRENPDFDPRLVVQVGTK</sequence>
<dbReference type="PANTHER" id="PTHR37844">
    <property type="entry name" value="SER/THR PROTEIN PHOSPHATASE SUPERFAMILY (AFU_ORTHOLOGUE AFUA_1G14840)"/>
    <property type="match status" value="1"/>
</dbReference>
<evidence type="ECO:0000313" key="2">
    <source>
        <dbReference type="EMBL" id="KPH81417.1"/>
    </source>
</evidence>
<comment type="caution">
    <text evidence="2">The sequence shown here is derived from an EMBL/GenBank/DDBJ whole genome shotgun (WGS) entry which is preliminary data.</text>
</comment>